<protein>
    <submittedName>
        <fullName evidence="1">Uncharacterized protein</fullName>
    </submittedName>
</protein>
<proteinExistence type="predicted"/>
<evidence type="ECO:0000313" key="1">
    <source>
        <dbReference type="EMBL" id="GBN93017.1"/>
    </source>
</evidence>
<gene>
    <name evidence="1" type="ORF">AVEN_141470_1</name>
</gene>
<dbReference type="AlphaFoldDB" id="A0A4Y2SXN5"/>
<accession>A0A4Y2SXN5</accession>
<reference evidence="1 2" key="1">
    <citation type="journal article" date="2019" name="Sci. Rep.">
        <title>Orb-weaving spider Araneus ventricosus genome elucidates the spidroin gene catalogue.</title>
        <authorList>
            <person name="Kono N."/>
            <person name="Nakamura H."/>
            <person name="Ohtoshi R."/>
            <person name="Moran D.A.P."/>
            <person name="Shinohara A."/>
            <person name="Yoshida Y."/>
            <person name="Fujiwara M."/>
            <person name="Mori M."/>
            <person name="Tomita M."/>
            <person name="Arakawa K."/>
        </authorList>
    </citation>
    <scope>NUCLEOTIDE SEQUENCE [LARGE SCALE GENOMIC DNA]</scope>
</reference>
<dbReference type="EMBL" id="BGPR01024719">
    <property type="protein sequence ID" value="GBN93017.1"/>
    <property type="molecule type" value="Genomic_DNA"/>
</dbReference>
<sequence length="161" mass="18251">MTTGVNEHSPGGTYPRCATGNDDVRRLCLFVKYFSPGTIYACSAIDDDWGFSRKIPNPLKALGRCGLVVRSWIRGGGFQFRRWPGLEKGCQLRCRPRHLTAVQNDDVLPKIALVFNPKILPGLAKRDVNVTKLNLSKFRSFYLKKPETCTHYWISNCWLSS</sequence>
<comment type="caution">
    <text evidence="1">The sequence shown here is derived from an EMBL/GenBank/DDBJ whole genome shotgun (WGS) entry which is preliminary data.</text>
</comment>
<name>A0A4Y2SXN5_ARAVE</name>
<evidence type="ECO:0000313" key="2">
    <source>
        <dbReference type="Proteomes" id="UP000499080"/>
    </source>
</evidence>
<organism evidence="1 2">
    <name type="scientific">Araneus ventricosus</name>
    <name type="common">Orbweaver spider</name>
    <name type="synonym">Epeira ventricosa</name>
    <dbReference type="NCBI Taxonomy" id="182803"/>
    <lineage>
        <taxon>Eukaryota</taxon>
        <taxon>Metazoa</taxon>
        <taxon>Ecdysozoa</taxon>
        <taxon>Arthropoda</taxon>
        <taxon>Chelicerata</taxon>
        <taxon>Arachnida</taxon>
        <taxon>Araneae</taxon>
        <taxon>Araneomorphae</taxon>
        <taxon>Entelegynae</taxon>
        <taxon>Araneoidea</taxon>
        <taxon>Araneidae</taxon>
        <taxon>Araneus</taxon>
    </lineage>
</organism>
<dbReference type="Proteomes" id="UP000499080">
    <property type="component" value="Unassembled WGS sequence"/>
</dbReference>
<keyword evidence="2" id="KW-1185">Reference proteome</keyword>